<dbReference type="PANTHER" id="PTHR45138:SF9">
    <property type="entry name" value="DIGUANYLATE CYCLASE DGCM-RELATED"/>
    <property type="match status" value="1"/>
</dbReference>
<feature type="domain" description="GGDEF" evidence="4">
    <location>
        <begin position="251"/>
        <end position="383"/>
    </location>
</feature>
<dbReference type="CDD" id="cd01949">
    <property type="entry name" value="GGDEF"/>
    <property type="match status" value="1"/>
</dbReference>
<evidence type="ECO:0000256" key="3">
    <source>
        <dbReference type="SAM" id="Phobius"/>
    </source>
</evidence>
<dbReference type="RefSeq" id="WP_119012332.1">
    <property type="nucleotide sequence ID" value="NZ_QXNC01000004.1"/>
</dbReference>
<evidence type="ECO:0000259" key="4">
    <source>
        <dbReference type="PROSITE" id="PS50887"/>
    </source>
</evidence>
<keyword evidence="6" id="KW-1185">Reference proteome</keyword>
<protein>
    <recommendedName>
        <fullName evidence="1">diguanylate cyclase</fullName>
        <ecNumber evidence="1">2.7.7.65</ecNumber>
    </recommendedName>
</protein>
<keyword evidence="3" id="KW-0812">Transmembrane</keyword>
<dbReference type="OrthoDB" id="9813903at2"/>
<organism evidence="5 6">
    <name type="scientific">Simplicispira metamorpha</name>
    <dbReference type="NCBI Taxonomy" id="80881"/>
    <lineage>
        <taxon>Bacteria</taxon>
        <taxon>Pseudomonadati</taxon>
        <taxon>Pseudomonadota</taxon>
        <taxon>Betaproteobacteria</taxon>
        <taxon>Burkholderiales</taxon>
        <taxon>Comamonadaceae</taxon>
        <taxon>Simplicispira</taxon>
    </lineage>
</organism>
<gene>
    <name evidence="5" type="ORF">EV674_10688</name>
</gene>
<dbReference type="AlphaFoldDB" id="A0A4R2NDG2"/>
<evidence type="ECO:0000313" key="5">
    <source>
        <dbReference type="EMBL" id="TCP19243.1"/>
    </source>
</evidence>
<reference evidence="5 6" key="1">
    <citation type="submission" date="2019-03" db="EMBL/GenBank/DDBJ databases">
        <title>Genomic Encyclopedia of Type Strains, Phase IV (KMG-IV): sequencing the most valuable type-strain genomes for metagenomic binning, comparative biology and taxonomic classification.</title>
        <authorList>
            <person name="Goeker M."/>
        </authorList>
    </citation>
    <scope>NUCLEOTIDE SEQUENCE [LARGE SCALE GENOMIC DNA]</scope>
    <source>
        <strain evidence="5 6">DSM 1837</strain>
    </source>
</reference>
<proteinExistence type="predicted"/>
<evidence type="ECO:0000256" key="1">
    <source>
        <dbReference type="ARBA" id="ARBA00012528"/>
    </source>
</evidence>
<dbReference type="PANTHER" id="PTHR45138">
    <property type="entry name" value="REGULATORY COMPONENTS OF SENSORY TRANSDUCTION SYSTEM"/>
    <property type="match status" value="1"/>
</dbReference>
<dbReference type="FunFam" id="3.30.70.270:FF:000001">
    <property type="entry name" value="Diguanylate cyclase domain protein"/>
    <property type="match status" value="1"/>
</dbReference>
<keyword evidence="3" id="KW-1133">Transmembrane helix</keyword>
<comment type="caution">
    <text evidence="5">The sequence shown here is derived from an EMBL/GenBank/DDBJ whole genome shotgun (WGS) entry which is preliminary data.</text>
</comment>
<feature type="transmembrane region" description="Helical" evidence="3">
    <location>
        <begin position="34"/>
        <end position="52"/>
    </location>
</feature>
<dbReference type="InterPro" id="IPR029787">
    <property type="entry name" value="Nucleotide_cyclase"/>
</dbReference>
<feature type="transmembrane region" description="Helical" evidence="3">
    <location>
        <begin position="118"/>
        <end position="138"/>
    </location>
</feature>
<dbReference type="InterPro" id="IPR000160">
    <property type="entry name" value="GGDEF_dom"/>
</dbReference>
<feature type="transmembrane region" description="Helical" evidence="3">
    <location>
        <begin position="95"/>
        <end position="112"/>
    </location>
</feature>
<dbReference type="NCBIfam" id="TIGR00254">
    <property type="entry name" value="GGDEF"/>
    <property type="match status" value="1"/>
</dbReference>
<dbReference type="Pfam" id="PF00990">
    <property type="entry name" value="GGDEF"/>
    <property type="match status" value="1"/>
</dbReference>
<dbReference type="EC" id="2.7.7.65" evidence="1"/>
<name>A0A4R2NDG2_9BURK</name>
<dbReference type="InterPro" id="IPR050469">
    <property type="entry name" value="Diguanylate_Cyclase"/>
</dbReference>
<dbReference type="InterPro" id="IPR043128">
    <property type="entry name" value="Rev_trsase/Diguanyl_cyclase"/>
</dbReference>
<keyword evidence="3" id="KW-0472">Membrane</keyword>
<feature type="transmembrane region" description="Helical" evidence="3">
    <location>
        <begin position="150"/>
        <end position="169"/>
    </location>
</feature>
<feature type="transmembrane region" description="Helical" evidence="3">
    <location>
        <begin position="189"/>
        <end position="209"/>
    </location>
</feature>
<evidence type="ECO:0000313" key="6">
    <source>
        <dbReference type="Proteomes" id="UP000295182"/>
    </source>
</evidence>
<dbReference type="PROSITE" id="PS50887">
    <property type="entry name" value="GGDEF"/>
    <property type="match status" value="1"/>
</dbReference>
<feature type="transmembrane region" description="Helical" evidence="3">
    <location>
        <begin position="6"/>
        <end position="27"/>
    </location>
</feature>
<comment type="catalytic activity">
    <reaction evidence="2">
        <text>2 GTP = 3',3'-c-di-GMP + 2 diphosphate</text>
        <dbReference type="Rhea" id="RHEA:24898"/>
        <dbReference type="ChEBI" id="CHEBI:33019"/>
        <dbReference type="ChEBI" id="CHEBI:37565"/>
        <dbReference type="ChEBI" id="CHEBI:58805"/>
        <dbReference type="EC" id="2.7.7.65"/>
    </reaction>
</comment>
<sequence length="386" mass="42253">MHSPTLFILSAVLMALVSTVLCAVWHFNKQIPGLRLWTLSYSLGFLACLSLLVRDYLPEPLSVLLTQGTMLWGACLYLLGCIAHTGKRLVSLRHATVFIAALIGLNLYFTVVHPDLQMRFVLAGLGNGIFFLLTARTLASGERQQVPMRYLVALVAGLHGVFLLLRPLLFKLGPVQPTDVELVALLSQFVLLEFIVALVFMAFGTLMLANEFITNELRHLAEVDPLTSVFNRRAFLMSLDKAIHQAQRTEASLAVLVIDLDYFKKINDTCGHQGGDEVLRHFVQISAQCLRQQDVMGRLGGEEFAIFLPGSDGAGARTVAERLRAAVAARPAATHQGSVALTVSIGLTLCGRGDSSDAALRRADQAMYQAKEHGRNRVEFMAQAPA</sequence>
<dbReference type="SMART" id="SM00267">
    <property type="entry name" value="GGDEF"/>
    <property type="match status" value="1"/>
</dbReference>
<feature type="transmembrane region" description="Helical" evidence="3">
    <location>
        <begin position="64"/>
        <end position="83"/>
    </location>
</feature>
<dbReference type="GO" id="GO:0052621">
    <property type="term" value="F:diguanylate cyclase activity"/>
    <property type="evidence" value="ECO:0007669"/>
    <property type="project" value="UniProtKB-EC"/>
</dbReference>
<dbReference type="EMBL" id="SLXH01000006">
    <property type="protein sequence ID" value="TCP19243.1"/>
    <property type="molecule type" value="Genomic_DNA"/>
</dbReference>
<dbReference type="Proteomes" id="UP000295182">
    <property type="component" value="Unassembled WGS sequence"/>
</dbReference>
<dbReference type="Gene3D" id="3.30.70.270">
    <property type="match status" value="1"/>
</dbReference>
<evidence type="ECO:0000256" key="2">
    <source>
        <dbReference type="ARBA" id="ARBA00034247"/>
    </source>
</evidence>
<dbReference type="SUPFAM" id="SSF55073">
    <property type="entry name" value="Nucleotide cyclase"/>
    <property type="match status" value="1"/>
</dbReference>
<accession>A0A4R2NDG2</accession>